<name>A0A1X7S6U0_ZYMT9</name>
<dbReference type="Proteomes" id="UP000215127">
    <property type="component" value="Chromosome 11"/>
</dbReference>
<dbReference type="InterPro" id="IPR038883">
    <property type="entry name" value="AN11006-like"/>
</dbReference>
<dbReference type="AlphaFoldDB" id="A0A1X7S6U0"/>
<organism evidence="1 2">
    <name type="scientific">Zymoseptoria tritici (strain ST99CH_3D7)</name>
    <dbReference type="NCBI Taxonomy" id="1276538"/>
    <lineage>
        <taxon>Eukaryota</taxon>
        <taxon>Fungi</taxon>
        <taxon>Dikarya</taxon>
        <taxon>Ascomycota</taxon>
        <taxon>Pezizomycotina</taxon>
        <taxon>Dothideomycetes</taxon>
        <taxon>Dothideomycetidae</taxon>
        <taxon>Mycosphaerellales</taxon>
        <taxon>Mycosphaerellaceae</taxon>
        <taxon>Zymoseptoria</taxon>
    </lineage>
</organism>
<evidence type="ECO:0000313" key="1">
    <source>
        <dbReference type="EMBL" id="SMQ55416.1"/>
    </source>
</evidence>
<accession>A0A1X7S6U0</accession>
<reference evidence="1 2" key="1">
    <citation type="submission" date="2016-06" db="EMBL/GenBank/DDBJ databases">
        <authorList>
            <person name="Kjaerup R.B."/>
            <person name="Dalgaard T.S."/>
            <person name="Juul-Madsen H.R."/>
        </authorList>
    </citation>
    <scope>NUCLEOTIDE SEQUENCE [LARGE SCALE GENOMIC DNA]</scope>
</reference>
<gene>
    <name evidence="1" type="ORF">ZT3D7_G10571</name>
</gene>
<dbReference type="PANTHER" id="PTHR42085:SF4">
    <property type="entry name" value="F-BOX DOMAIN-CONTAINING PROTEIN"/>
    <property type="match status" value="1"/>
</dbReference>
<protein>
    <recommendedName>
        <fullName evidence="3">F-box domain-containing protein</fullName>
    </recommendedName>
</protein>
<dbReference type="PANTHER" id="PTHR42085">
    <property type="entry name" value="F-BOX DOMAIN-CONTAINING PROTEIN"/>
    <property type="match status" value="1"/>
</dbReference>
<proteinExistence type="predicted"/>
<evidence type="ECO:0008006" key="3">
    <source>
        <dbReference type="Google" id="ProtNLM"/>
    </source>
</evidence>
<dbReference type="EMBL" id="LT853702">
    <property type="protein sequence ID" value="SMQ55416.1"/>
    <property type="molecule type" value="Genomic_DNA"/>
</dbReference>
<sequence>MEPIATSAQPCAALQPRTPPASLLTLPRELRDIILDFLILKPKNTITMLPNFNCHTNEVSARAPAICAVSKQLRSEALPAFYANNTFLAQLDNDEDLETAKHWLSAIGDENIAHLRRLAMCGWTRVPFGHMVSRRWVTVVLDLKLGTMELESLEGKYGIDEVVDGIRGTMDELEVAYRDVVKAKDGKAFDGAMLGELMSGFNLLCTGY</sequence>
<keyword evidence="2" id="KW-1185">Reference proteome</keyword>
<evidence type="ECO:0000313" key="2">
    <source>
        <dbReference type="Proteomes" id="UP000215127"/>
    </source>
</evidence>